<dbReference type="STRING" id="984486.A0A1E3QUS8"/>
<evidence type="ECO:0000313" key="9">
    <source>
        <dbReference type="EMBL" id="ODQ81431.1"/>
    </source>
</evidence>
<dbReference type="GO" id="GO:0000981">
    <property type="term" value="F:DNA-binding transcription factor activity, RNA polymerase II-specific"/>
    <property type="evidence" value="ECO:0007669"/>
    <property type="project" value="TreeGrafter"/>
</dbReference>
<feature type="compositionally biased region" description="Polar residues" evidence="7">
    <location>
        <begin position="332"/>
        <end position="343"/>
    </location>
</feature>
<keyword evidence="2" id="KW-0479">Metal-binding</keyword>
<gene>
    <name evidence="9" type="ORF">BABINDRAFT_159725</name>
</gene>
<dbReference type="RefSeq" id="XP_018986759.1">
    <property type="nucleotide sequence ID" value="XM_019127844.1"/>
</dbReference>
<dbReference type="AlphaFoldDB" id="A0A1E3QUS8"/>
<evidence type="ECO:0000259" key="8">
    <source>
        <dbReference type="PROSITE" id="PS50157"/>
    </source>
</evidence>
<evidence type="ECO:0000256" key="4">
    <source>
        <dbReference type="ARBA" id="ARBA00022833"/>
    </source>
</evidence>
<dbReference type="PANTHER" id="PTHR24396">
    <property type="entry name" value="ZINC FINGER PROTEIN"/>
    <property type="match status" value="1"/>
</dbReference>
<dbReference type="GeneID" id="30145697"/>
<dbReference type="PROSITE" id="PS00028">
    <property type="entry name" value="ZINC_FINGER_C2H2_1"/>
    <property type="match status" value="1"/>
</dbReference>
<dbReference type="PROSITE" id="PS50157">
    <property type="entry name" value="ZINC_FINGER_C2H2_2"/>
    <property type="match status" value="1"/>
</dbReference>
<dbReference type="PANTHER" id="PTHR24396:SF19">
    <property type="entry name" value="FI01119P"/>
    <property type="match status" value="1"/>
</dbReference>
<dbReference type="EMBL" id="KV454427">
    <property type="protein sequence ID" value="ODQ81431.1"/>
    <property type="molecule type" value="Genomic_DNA"/>
</dbReference>
<organism evidence="9 10">
    <name type="scientific">Babjeviella inositovora NRRL Y-12698</name>
    <dbReference type="NCBI Taxonomy" id="984486"/>
    <lineage>
        <taxon>Eukaryota</taxon>
        <taxon>Fungi</taxon>
        <taxon>Dikarya</taxon>
        <taxon>Ascomycota</taxon>
        <taxon>Saccharomycotina</taxon>
        <taxon>Pichiomycetes</taxon>
        <taxon>Serinales incertae sedis</taxon>
        <taxon>Babjeviella</taxon>
    </lineage>
</organism>
<feature type="domain" description="C2H2-type" evidence="8">
    <location>
        <begin position="477"/>
        <end position="504"/>
    </location>
</feature>
<proteinExistence type="predicted"/>
<protein>
    <recommendedName>
        <fullName evidence="8">C2H2-type domain-containing protein</fullName>
    </recommendedName>
</protein>
<dbReference type="InterPro" id="IPR051643">
    <property type="entry name" value="Transcr_Reg_ZincFinger"/>
</dbReference>
<dbReference type="Proteomes" id="UP000094336">
    <property type="component" value="Unassembled WGS sequence"/>
</dbReference>
<reference evidence="10" key="1">
    <citation type="submission" date="2016-05" db="EMBL/GenBank/DDBJ databases">
        <title>Comparative genomics of biotechnologically important yeasts.</title>
        <authorList>
            <consortium name="DOE Joint Genome Institute"/>
            <person name="Riley R."/>
            <person name="Haridas S."/>
            <person name="Wolfe K.H."/>
            <person name="Lopes M.R."/>
            <person name="Hittinger C.T."/>
            <person name="Goker M."/>
            <person name="Salamov A."/>
            <person name="Wisecaver J."/>
            <person name="Long T.M."/>
            <person name="Aerts A.L."/>
            <person name="Barry K."/>
            <person name="Choi C."/>
            <person name="Clum A."/>
            <person name="Coughlan A.Y."/>
            <person name="Deshpande S."/>
            <person name="Douglass A.P."/>
            <person name="Hanson S.J."/>
            <person name="Klenk H.-P."/>
            <person name="Labutti K."/>
            <person name="Lapidus A."/>
            <person name="Lindquist E."/>
            <person name="Lipzen A."/>
            <person name="Meier-Kolthoff J.P."/>
            <person name="Ohm R.A."/>
            <person name="Otillar R.P."/>
            <person name="Pangilinan J."/>
            <person name="Peng Y."/>
            <person name="Rokas A."/>
            <person name="Rosa C.A."/>
            <person name="Scheuner C."/>
            <person name="Sibirny A.A."/>
            <person name="Slot J.C."/>
            <person name="Stielow J.B."/>
            <person name="Sun H."/>
            <person name="Kurtzman C.P."/>
            <person name="Blackwell M."/>
            <person name="Grigoriev I.V."/>
            <person name="Jeffries T.W."/>
        </authorList>
    </citation>
    <scope>NUCLEOTIDE SEQUENCE [LARGE SCALE GENOMIC DNA]</scope>
    <source>
        <strain evidence="10">NRRL Y-12698</strain>
    </source>
</reference>
<evidence type="ECO:0000256" key="2">
    <source>
        <dbReference type="ARBA" id="ARBA00022723"/>
    </source>
</evidence>
<accession>A0A1E3QUS8</accession>
<sequence length="609" mass="67990">MWPFSLSLVGLKQQEAPLLRSHFPFLNFVPSYSPLGFLSPMKAYFALLNSRLIYRYNVLISSLLIKNRPAPGRLFPYTFEILDLDNDARSLFPIACAADDLELVFTHDNSNDYSYLIHNQVAGYELNNRGVSSNCTQTVDYSFGATSKPEFNGVDYYGMGAMNGYLLSQSLYYSQNEQPERAQFTESNTPYAFLTLPPVPELQSQFAANEVRGYSRYQQSFETQELELSMNEEFGGLDDEFMLSQRKVSFHEPAVNRHGHITEALLKDEEDLSQILPPPLVSHYHHFHGEKERAEGLNSVESVIGGFFDSDSCGAANTGMRSFDQRPARKSYSGNSIASQGSQSRHHSCIEESASFRSSPTASISSTSASSVSEPCFKKRSYSNIEEQPSFDSLTTSFSVAVIKRAKPAKAPEVGLFSVKMEDSPEPISLLESQKPPTLMSTSCKPSFRLTQPQAEVIRPKQEEPEYSTIPTGTDIYNCLICEASFKVKGYLTRHLKKHSSAKAFVCPFFNDPEDTKETLEADVSKSGSGTKCHPTGGFSRKDTYKTHLKALHFIYPPGTKSNNRSEVGGRCAGCFEFFGNNNVWLEKHMEKQQCPGVVIGCTDMDEVD</sequence>
<feature type="region of interest" description="Disordered" evidence="7">
    <location>
        <begin position="319"/>
        <end position="353"/>
    </location>
</feature>
<evidence type="ECO:0000256" key="3">
    <source>
        <dbReference type="ARBA" id="ARBA00022771"/>
    </source>
</evidence>
<evidence type="ECO:0000256" key="7">
    <source>
        <dbReference type="SAM" id="MobiDB-lite"/>
    </source>
</evidence>
<dbReference type="GO" id="GO:0000978">
    <property type="term" value="F:RNA polymerase II cis-regulatory region sequence-specific DNA binding"/>
    <property type="evidence" value="ECO:0007669"/>
    <property type="project" value="TreeGrafter"/>
</dbReference>
<dbReference type="Gene3D" id="3.30.160.60">
    <property type="entry name" value="Classic Zinc Finger"/>
    <property type="match status" value="1"/>
</dbReference>
<keyword evidence="4" id="KW-0862">Zinc</keyword>
<comment type="subcellular location">
    <subcellularLocation>
        <location evidence="1">Nucleus</location>
    </subcellularLocation>
</comment>
<dbReference type="SUPFAM" id="SSF57667">
    <property type="entry name" value="beta-beta-alpha zinc fingers"/>
    <property type="match status" value="1"/>
</dbReference>
<dbReference type="InterPro" id="IPR036236">
    <property type="entry name" value="Znf_C2H2_sf"/>
</dbReference>
<name>A0A1E3QUS8_9ASCO</name>
<dbReference type="InterPro" id="IPR013087">
    <property type="entry name" value="Znf_C2H2_type"/>
</dbReference>
<dbReference type="GO" id="GO:0008270">
    <property type="term" value="F:zinc ion binding"/>
    <property type="evidence" value="ECO:0007669"/>
    <property type="project" value="UniProtKB-KW"/>
</dbReference>
<evidence type="ECO:0000256" key="6">
    <source>
        <dbReference type="PROSITE-ProRule" id="PRU00042"/>
    </source>
</evidence>
<keyword evidence="10" id="KW-1185">Reference proteome</keyword>
<dbReference type="GO" id="GO:0005634">
    <property type="term" value="C:nucleus"/>
    <property type="evidence" value="ECO:0007669"/>
    <property type="project" value="UniProtKB-SubCell"/>
</dbReference>
<evidence type="ECO:0000256" key="1">
    <source>
        <dbReference type="ARBA" id="ARBA00004123"/>
    </source>
</evidence>
<dbReference type="OrthoDB" id="9439903at2759"/>
<evidence type="ECO:0000256" key="5">
    <source>
        <dbReference type="ARBA" id="ARBA00023242"/>
    </source>
</evidence>
<keyword evidence="3 6" id="KW-0863">Zinc-finger</keyword>
<keyword evidence="5" id="KW-0539">Nucleus</keyword>
<evidence type="ECO:0000313" key="10">
    <source>
        <dbReference type="Proteomes" id="UP000094336"/>
    </source>
</evidence>